<accession>A0AAI8CN81</accession>
<dbReference type="RefSeq" id="WP_033191593.1">
    <property type="nucleotide sequence ID" value="NZ_CP014334.2"/>
</dbReference>
<proteinExistence type="predicted"/>
<dbReference type="Proteomes" id="UP000093740">
    <property type="component" value="Chromosome"/>
</dbReference>
<sequence length="240" mass="27044">MKKVVITLVMVALTLLLSSCAFLLSNVLSGTGKTIYTFYFYMNGLPDEVMRVLEDVNRAASIGIVSFTHEATVTIDSPFGMLRTSTNIFGVMIDKYEIASTRKDSLTFSSNLVLSYSTDTTLPATTVAIVFPSKTYNVQGADEFYVVYDFTSDGSDVKFIKKSEGYIFEIRTKSREFVEVYDVYARKTYRLFTESVSGVYKAFFIAEKNKYYTIKAVESVQQKDVYSFPEKDGEIVDFTG</sequence>
<organism evidence="1 2">
    <name type="scientific">Fervidobacterium islandicum</name>
    <dbReference type="NCBI Taxonomy" id="2423"/>
    <lineage>
        <taxon>Bacteria</taxon>
        <taxon>Thermotogati</taxon>
        <taxon>Thermotogota</taxon>
        <taxon>Thermotogae</taxon>
        <taxon>Thermotogales</taxon>
        <taxon>Fervidobacteriaceae</taxon>
        <taxon>Fervidobacterium</taxon>
    </lineage>
</organism>
<name>A0AAI8CN81_FERIS</name>
<evidence type="ECO:0000313" key="1">
    <source>
        <dbReference type="EMBL" id="AMW33579.1"/>
    </source>
</evidence>
<protein>
    <recommendedName>
        <fullName evidence="3">Lipoprotein</fullName>
    </recommendedName>
</protein>
<dbReference type="EMBL" id="CP014334">
    <property type="protein sequence ID" value="AMW33579.1"/>
    <property type="molecule type" value="Genomic_DNA"/>
</dbReference>
<evidence type="ECO:0000313" key="2">
    <source>
        <dbReference type="Proteomes" id="UP000093740"/>
    </source>
</evidence>
<dbReference type="AlphaFoldDB" id="A0AAI8CN81"/>
<dbReference type="PROSITE" id="PS51257">
    <property type="entry name" value="PROKAR_LIPOPROTEIN"/>
    <property type="match status" value="1"/>
</dbReference>
<dbReference type="KEGG" id="fia:NA23_10310"/>
<gene>
    <name evidence="1" type="ORF">NA23_10310</name>
</gene>
<reference evidence="1 2" key="1">
    <citation type="journal article" date="2015" name="Stand. Genomic Sci.">
        <title>Genome sequence of a native-feather degrading extremely thermophilic Eubacterium, Fervidobacterium islandicum AW-1.</title>
        <authorList>
            <person name="Lee Y.J."/>
            <person name="Jeong H."/>
            <person name="Park G.S."/>
            <person name="Kwak Y."/>
            <person name="Lee S.J."/>
            <person name="Lee S.J."/>
            <person name="Park M.K."/>
            <person name="Kim J.Y."/>
            <person name="Kang H.K."/>
            <person name="Shin J.H."/>
            <person name="Lee D.W."/>
        </authorList>
    </citation>
    <scope>NUCLEOTIDE SEQUENCE [LARGE SCALE GENOMIC DNA]</scope>
    <source>
        <strain evidence="1 2">AW-1</strain>
    </source>
</reference>
<keyword evidence="2" id="KW-1185">Reference proteome</keyword>
<evidence type="ECO:0008006" key="3">
    <source>
        <dbReference type="Google" id="ProtNLM"/>
    </source>
</evidence>